<proteinExistence type="predicted"/>
<comment type="caution">
    <text evidence="1">The sequence shown here is derived from an EMBL/GenBank/DDBJ whole genome shotgun (WGS) entry which is preliminary data.</text>
</comment>
<reference evidence="1" key="1">
    <citation type="journal article" date="2014" name="Front. Microbiol.">
        <title>High frequency of phylogenetically diverse reductive dehalogenase-homologous genes in deep subseafloor sedimentary metagenomes.</title>
        <authorList>
            <person name="Kawai M."/>
            <person name="Futagami T."/>
            <person name="Toyoda A."/>
            <person name="Takaki Y."/>
            <person name="Nishi S."/>
            <person name="Hori S."/>
            <person name="Arai W."/>
            <person name="Tsubouchi T."/>
            <person name="Morono Y."/>
            <person name="Uchiyama I."/>
            <person name="Ito T."/>
            <person name="Fujiyama A."/>
            <person name="Inagaki F."/>
            <person name="Takami H."/>
        </authorList>
    </citation>
    <scope>NUCLEOTIDE SEQUENCE</scope>
    <source>
        <strain evidence="1">Expedition CK06-06</strain>
    </source>
</reference>
<gene>
    <name evidence="1" type="ORF">S12H4_01335</name>
</gene>
<organism evidence="1">
    <name type="scientific">marine sediment metagenome</name>
    <dbReference type="NCBI Taxonomy" id="412755"/>
    <lineage>
        <taxon>unclassified sequences</taxon>
        <taxon>metagenomes</taxon>
        <taxon>ecological metagenomes</taxon>
    </lineage>
</organism>
<dbReference type="AlphaFoldDB" id="X1PZI6"/>
<evidence type="ECO:0000313" key="1">
    <source>
        <dbReference type="EMBL" id="GAI61707.1"/>
    </source>
</evidence>
<name>X1PZI6_9ZZZZ</name>
<sequence>MGQKYKIKTNNIISFEMTVKLQYKNCEMTLKRSDQVYIIAAVDITEKGYIVEFSETFLASEKLCPNLVNLLNNVMDQDLDTVHKKLQNKKNLRDVLDSNN</sequence>
<protein>
    <submittedName>
        <fullName evidence="1">Uncharacterized protein</fullName>
    </submittedName>
</protein>
<dbReference type="EMBL" id="BARW01000257">
    <property type="protein sequence ID" value="GAI61707.1"/>
    <property type="molecule type" value="Genomic_DNA"/>
</dbReference>
<accession>X1PZI6</accession>